<protein>
    <submittedName>
        <fullName evidence="1">Uncharacterized protein</fullName>
    </submittedName>
</protein>
<dbReference type="EMBL" id="JBDIME010000004">
    <property type="protein sequence ID" value="MEN2789315.1"/>
    <property type="molecule type" value="Genomic_DNA"/>
</dbReference>
<keyword evidence="2" id="KW-1185">Reference proteome</keyword>
<gene>
    <name evidence="1" type="ORF">ABC974_06745</name>
</gene>
<sequence>MLIVALALEAVQPPPADNGWARFSAHQARSRIAVDVAIGTTRSASGKPVYWVRRTTKRPGQWAEVSRTDSVRCPAVLTMLRSMRDLPAPRPAPPLLDNADIVVTADGTGYELHAPAAYPGKGEGEMTLSSNIGTPLADWVERSLAALRPCLPPVL</sequence>
<reference evidence="1 2" key="1">
    <citation type="submission" date="2024-05" db="EMBL/GenBank/DDBJ databases">
        <authorList>
            <person name="Liu Q."/>
            <person name="Xin Y.-H."/>
        </authorList>
    </citation>
    <scope>NUCLEOTIDE SEQUENCE [LARGE SCALE GENOMIC DNA]</scope>
    <source>
        <strain evidence="1 2">CGMCC 1.10181</strain>
    </source>
</reference>
<evidence type="ECO:0000313" key="1">
    <source>
        <dbReference type="EMBL" id="MEN2789315.1"/>
    </source>
</evidence>
<proteinExistence type="predicted"/>
<comment type="caution">
    <text evidence="1">The sequence shown here is derived from an EMBL/GenBank/DDBJ whole genome shotgun (WGS) entry which is preliminary data.</text>
</comment>
<organism evidence="1 2">
    <name type="scientific">Sphingomonas oligophenolica</name>
    <dbReference type="NCBI Taxonomy" id="301154"/>
    <lineage>
        <taxon>Bacteria</taxon>
        <taxon>Pseudomonadati</taxon>
        <taxon>Pseudomonadota</taxon>
        <taxon>Alphaproteobacteria</taxon>
        <taxon>Sphingomonadales</taxon>
        <taxon>Sphingomonadaceae</taxon>
        <taxon>Sphingomonas</taxon>
    </lineage>
</organism>
<name>A0ABU9Y0I3_9SPHN</name>
<evidence type="ECO:0000313" key="2">
    <source>
        <dbReference type="Proteomes" id="UP001419910"/>
    </source>
</evidence>
<dbReference type="Proteomes" id="UP001419910">
    <property type="component" value="Unassembled WGS sequence"/>
</dbReference>
<accession>A0ABU9Y0I3</accession>
<dbReference type="RefSeq" id="WP_343887384.1">
    <property type="nucleotide sequence ID" value="NZ_BAAAEH010000002.1"/>
</dbReference>